<dbReference type="PANTHER" id="PTHR30537">
    <property type="entry name" value="HTH-TYPE TRANSCRIPTIONAL REGULATOR"/>
    <property type="match status" value="1"/>
</dbReference>
<dbReference type="InterPro" id="IPR036390">
    <property type="entry name" value="WH_DNA-bd_sf"/>
</dbReference>
<keyword evidence="7" id="KW-1185">Reference proteome</keyword>
<dbReference type="Pfam" id="PF03466">
    <property type="entry name" value="LysR_substrate"/>
    <property type="match status" value="1"/>
</dbReference>
<evidence type="ECO:0000313" key="7">
    <source>
        <dbReference type="Proteomes" id="UP001193501"/>
    </source>
</evidence>
<dbReference type="CDD" id="cd08432">
    <property type="entry name" value="PBP2_GcdR_TrpI_HvrB_AmpR_like"/>
    <property type="match status" value="1"/>
</dbReference>
<dbReference type="GO" id="GO:0003700">
    <property type="term" value="F:DNA-binding transcription factor activity"/>
    <property type="evidence" value="ECO:0007669"/>
    <property type="project" value="InterPro"/>
</dbReference>
<accession>A0AAE4YGN6</accession>
<organism evidence="6 7">
    <name type="scientific">Stagnihabitans tardus</name>
    <dbReference type="NCBI Taxonomy" id="2699202"/>
    <lineage>
        <taxon>Bacteria</taxon>
        <taxon>Pseudomonadati</taxon>
        <taxon>Pseudomonadota</taxon>
        <taxon>Alphaproteobacteria</taxon>
        <taxon>Rhodobacterales</taxon>
        <taxon>Paracoccaceae</taxon>
        <taxon>Stagnihabitans</taxon>
    </lineage>
</organism>
<reference evidence="6" key="1">
    <citation type="submission" date="2020-01" db="EMBL/GenBank/DDBJ databases">
        <authorList>
            <person name="Chen W.-M."/>
        </authorList>
    </citation>
    <scope>NUCLEOTIDE SEQUENCE</scope>
    <source>
        <strain evidence="6">CYK-10</strain>
    </source>
</reference>
<dbReference type="InterPro" id="IPR036388">
    <property type="entry name" value="WH-like_DNA-bd_sf"/>
</dbReference>
<keyword evidence="3" id="KW-0238">DNA-binding</keyword>
<dbReference type="PANTHER" id="PTHR30537:SF74">
    <property type="entry name" value="HTH-TYPE TRANSCRIPTIONAL REGULATOR TRPI"/>
    <property type="match status" value="1"/>
</dbReference>
<sequence length="309" mass="33264">METLRRLVPSLGSLTVFEAAGRLQSFSAAARELGMTQAAVSYAVARLEAQLGHALFLREYRRVRLSEAGARFHADVTIGLSHIQRSAQSLRASASGSHVTLACSTAFAAYWMVPRMESFRAALPEVDLRIQTADRDLDLVGEGIPLGVRGGMAGDWPQYQAAPLAPEEIFPVCGASYAARHQAPTVEGLLSHQLIHLEEPFRQAATWGDWFQAAGVARRRVPQGLSINDYVLVIQAVIEGQGVALGWRHLVEALVAKGVLVRLTDHALVTGKSFHVIWPRDQVMSGAALAVRDWLLAQAPVGAPGGAAP</sequence>
<evidence type="ECO:0000256" key="3">
    <source>
        <dbReference type="ARBA" id="ARBA00023125"/>
    </source>
</evidence>
<dbReference type="GO" id="GO:0006351">
    <property type="term" value="P:DNA-templated transcription"/>
    <property type="evidence" value="ECO:0007669"/>
    <property type="project" value="TreeGrafter"/>
</dbReference>
<dbReference type="PROSITE" id="PS50931">
    <property type="entry name" value="HTH_LYSR"/>
    <property type="match status" value="1"/>
</dbReference>
<evidence type="ECO:0000256" key="4">
    <source>
        <dbReference type="ARBA" id="ARBA00023163"/>
    </source>
</evidence>
<dbReference type="Gene3D" id="1.10.10.10">
    <property type="entry name" value="Winged helix-like DNA-binding domain superfamily/Winged helix DNA-binding domain"/>
    <property type="match status" value="1"/>
</dbReference>
<protein>
    <submittedName>
        <fullName evidence="6">LysR family transcriptional regulator</fullName>
    </submittedName>
</protein>
<proteinExistence type="inferred from homology"/>
<evidence type="ECO:0000256" key="2">
    <source>
        <dbReference type="ARBA" id="ARBA00023015"/>
    </source>
</evidence>
<dbReference type="EMBL" id="JAABNR010000027">
    <property type="protein sequence ID" value="NBZ89635.1"/>
    <property type="molecule type" value="Genomic_DNA"/>
</dbReference>
<dbReference type="Proteomes" id="UP001193501">
    <property type="component" value="Unassembled WGS sequence"/>
</dbReference>
<dbReference type="InterPro" id="IPR000847">
    <property type="entry name" value="LysR_HTH_N"/>
</dbReference>
<dbReference type="RefSeq" id="WP_168776433.1">
    <property type="nucleotide sequence ID" value="NZ_JAABNR010000027.1"/>
</dbReference>
<name>A0AAE4YGN6_9RHOB</name>
<comment type="similarity">
    <text evidence="1">Belongs to the LysR transcriptional regulatory family.</text>
</comment>
<keyword evidence="2" id="KW-0805">Transcription regulation</keyword>
<dbReference type="Pfam" id="PF00126">
    <property type="entry name" value="HTH_1"/>
    <property type="match status" value="1"/>
</dbReference>
<evidence type="ECO:0000313" key="6">
    <source>
        <dbReference type="EMBL" id="NBZ89635.1"/>
    </source>
</evidence>
<dbReference type="Gene3D" id="3.40.190.10">
    <property type="entry name" value="Periplasmic binding protein-like II"/>
    <property type="match status" value="2"/>
</dbReference>
<evidence type="ECO:0000259" key="5">
    <source>
        <dbReference type="PROSITE" id="PS50931"/>
    </source>
</evidence>
<dbReference type="InterPro" id="IPR058163">
    <property type="entry name" value="LysR-type_TF_proteobact-type"/>
</dbReference>
<dbReference type="GO" id="GO:0043565">
    <property type="term" value="F:sequence-specific DNA binding"/>
    <property type="evidence" value="ECO:0007669"/>
    <property type="project" value="TreeGrafter"/>
</dbReference>
<feature type="domain" description="HTH lysR-type" evidence="5">
    <location>
        <begin position="9"/>
        <end position="66"/>
    </location>
</feature>
<keyword evidence="4" id="KW-0804">Transcription</keyword>
<gene>
    <name evidence="6" type="ORF">GV832_18760</name>
</gene>
<evidence type="ECO:0000256" key="1">
    <source>
        <dbReference type="ARBA" id="ARBA00009437"/>
    </source>
</evidence>
<dbReference type="AlphaFoldDB" id="A0AAE4YGN6"/>
<dbReference type="InterPro" id="IPR005119">
    <property type="entry name" value="LysR_subst-bd"/>
</dbReference>
<comment type="caution">
    <text evidence="6">The sequence shown here is derived from an EMBL/GenBank/DDBJ whole genome shotgun (WGS) entry which is preliminary data.</text>
</comment>
<dbReference type="PRINTS" id="PR00039">
    <property type="entry name" value="HTHLYSR"/>
</dbReference>
<dbReference type="SUPFAM" id="SSF53850">
    <property type="entry name" value="Periplasmic binding protein-like II"/>
    <property type="match status" value="1"/>
</dbReference>
<dbReference type="SUPFAM" id="SSF46785">
    <property type="entry name" value="Winged helix' DNA-binding domain"/>
    <property type="match status" value="1"/>
</dbReference>